<reference evidence="2 3" key="2">
    <citation type="submission" date="2018-11" db="EMBL/GenBank/DDBJ databases">
        <authorList>
            <consortium name="Pathogen Informatics"/>
        </authorList>
    </citation>
    <scope>NUCLEOTIDE SEQUENCE [LARGE SCALE GENOMIC DNA]</scope>
</reference>
<dbReference type="EMBL" id="UYSG01011782">
    <property type="protein sequence ID" value="VDL63602.1"/>
    <property type="molecule type" value="Genomic_DNA"/>
</dbReference>
<proteinExistence type="predicted"/>
<organism evidence="4">
    <name type="scientific">Hymenolepis diminuta</name>
    <name type="common">Rat tapeworm</name>
    <dbReference type="NCBI Taxonomy" id="6216"/>
    <lineage>
        <taxon>Eukaryota</taxon>
        <taxon>Metazoa</taxon>
        <taxon>Spiralia</taxon>
        <taxon>Lophotrochozoa</taxon>
        <taxon>Platyhelminthes</taxon>
        <taxon>Cestoda</taxon>
        <taxon>Eucestoda</taxon>
        <taxon>Cyclophyllidea</taxon>
        <taxon>Hymenolepididae</taxon>
        <taxon>Hymenolepis</taxon>
    </lineage>
</organism>
<gene>
    <name evidence="2" type="ORF">HDID_LOCUS10590</name>
</gene>
<evidence type="ECO:0000259" key="1">
    <source>
        <dbReference type="Pfam" id="PF10390"/>
    </source>
</evidence>
<dbReference type="InterPro" id="IPR019464">
    <property type="entry name" value="ELL_N"/>
</dbReference>
<reference evidence="4" key="1">
    <citation type="submission" date="2017-02" db="UniProtKB">
        <authorList>
            <consortium name="WormBaseParasite"/>
        </authorList>
    </citation>
    <scope>IDENTIFICATION</scope>
</reference>
<evidence type="ECO:0000313" key="3">
    <source>
        <dbReference type="Proteomes" id="UP000274504"/>
    </source>
</evidence>
<protein>
    <submittedName>
        <fullName evidence="4">ELL domain-containing protein</fullName>
    </submittedName>
</protein>
<evidence type="ECO:0000313" key="2">
    <source>
        <dbReference type="EMBL" id="VDL63602.1"/>
    </source>
</evidence>
<dbReference type="GO" id="GO:0008023">
    <property type="term" value="C:transcription elongation factor complex"/>
    <property type="evidence" value="ECO:0007669"/>
    <property type="project" value="InterPro"/>
</dbReference>
<dbReference type="Pfam" id="PF10390">
    <property type="entry name" value="ELL"/>
    <property type="match status" value="1"/>
</dbReference>
<name>A0A0R3SXV0_HYMDI</name>
<accession>A0A0R3SXV0</accession>
<feature type="domain" description="RNA polymerase II elongation factor ELL N-terminal" evidence="1">
    <location>
        <begin position="10"/>
        <end position="131"/>
    </location>
</feature>
<dbReference type="WBParaSite" id="HDID_0001059201-mRNA-1">
    <property type="protein sequence ID" value="HDID_0001059201-mRNA-1"/>
    <property type="gene ID" value="HDID_0001059201"/>
</dbReference>
<dbReference type="OrthoDB" id="6270637at2759"/>
<evidence type="ECO:0000313" key="4">
    <source>
        <dbReference type="WBParaSite" id="HDID_0001059201-mRNA-1"/>
    </source>
</evidence>
<dbReference type="Proteomes" id="UP000274504">
    <property type="component" value="Unassembled WGS sequence"/>
</dbReference>
<dbReference type="AlphaFoldDB" id="A0A0R3SXV0"/>
<sequence>MNTDLEYWHIRTTESFNRALLEKNVTVRFVAEYGKYTFIIQNSSSEKQFDSVLDRSSTDSPLVSILDRHGNCRQLGLISGRLRIAANSDSFDQLRASVLKVKEDSRKTSFSTWRSDASRAKPSPVISRQVSATSTSKERDTENVFEQYQRILVVIEYASRKRTELEKRMADAYADKSLSHAQLEAVISEIEQETTLLVKELLANEDLSPTIPPYSGNNQALDSPIPLLDFLNNLREKTT</sequence>
<dbReference type="GO" id="GO:0006368">
    <property type="term" value="P:transcription elongation by RNA polymerase II"/>
    <property type="evidence" value="ECO:0007669"/>
    <property type="project" value="InterPro"/>
</dbReference>